<comment type="caution">
    <text evidence="6">The sequence shown here is derived from an EMBL/GenBank/DDBJ whole genome shotgun (WGS) entry which is preliminary data.</text>
</comment>
<dbReference type="PANTHER" id="PTHR10108:SF1120">
    <property type="entry name" value="METHYLTRANSFERASE PMT8-RELATED"/>
    <property type="match status" value="1"/>
</dbReference>
<accession>A0A7J8QFG5</accession>
<protein>
    <recommendedName>
        <fullName evidence="4">Methyltransferase</fullName>
        <ecNumber evidence="4">2.1.1.-</ecNumber>
    </recommendedName>
</protein>
<keyword evidence="4" id="KW-0472">Membrane</keyword>
<comment type="subcellular location">
    <subcellularLocation>
        <location evidence="4">Membrane</location>
        <topology evidence="4">Single-pass type II membrane protein</topology>
    </subcellularLocation>
</comment>
<dbReference type="GO" id="GO:0005768">
    <property type="term" value="C:endosome"/>
    <property type="evidence" value="ECO:0007669"/>
    <property type="project" value="TreeGrafter"/>
</dbReference>
<evidence type="ECO:0000256" key="4">
    <source>
        <dbReference type="RuleBase" id="RU366043"/>
    </source>
</evidence>
<dbReference type="Pfam" id="PF03141">
    <property type="entry name" value="Methyltransf_29"/>
    <property type="match status" value="1"/>
</dbReference>
<feature type="transmembrane region" description="Helical" evidence="4">
    <location>
        <begin position="12"/>
        <end position="31"/>
    </location>
</feature>
<keyword evidence="4" id="KW-1133">Transmembrane helix</keyword>
<reference evidence="6 7" key="1">
    <citation type="journal article" date="2019" name="Genome Biol. Evol.">
        <title>Insights into the evolution of the New World diploid cottons (Gossypium, subgenus Houzingenia) based on genome sequencing.</title>
        <authorList>
            <person name="Grover C.E."/>
            <person name="Arick M.A. 2nd"/>
            <person name="Thrash A."/>
            <person name="Conover J.L."/>
            <person name="Sanders W.S."/>
            <person name="Peterson D.G."/>
            <person name="Frelichowski J.E."/>
            <person name="Scheffler J.A."/>
            <person name="Scheffler B.E."/>
            <person name="Wendel J.F."/>
        </authorList>
    </citation>
    <scope>NUCLEOTIDE SEQUENCE [LARGE SCALE GENOMIC DNA]</scope>
    <source>
        <strain evidence="6">8</strain>
        <tissue evidence="6">Leaf</tissue>
    </source>
</reference>
<dbReference type="GO" id="GO:0032259">
    <property type="term" value="P:methylation"/>
    <property type="evidence" value="ECO:0007669"/>
    <property type="project" value="UniProtKB-KW"/>
</dbReference>
<feature type="compositionally biased region" description="Basic and acidic residues" evidence="5">
    <location>
        <begin position="63"/>
        <end position="76"/>
    </location>
</feature>
<dbReference type="PANTHER" id="PTHR10108">
    <property type="entry name" value="SAM-DEPENDENT METHYLTRANSFERASE"/>
    <property type="match status" value="1"/>
</dbReference>
<keyword evidence="2 4" id="KW-0808">Transferase</keyword>
<evidence type="ECO:0000313" key="7">
    <source>
        <dbReference type="Proteomes" id="UP000593578"/>
    </source>
</evidence>
<dbReference type="Proteomes" id="UP000593578">
    <property type="component" value="Unassembled WGS sequence"/>
</dbReference>
<dbReference type="InterPro" id="IPR004159">
    <property type="entry name" value="Put_SAM_MeTrfase"/>
</dbReference>
<dbReference type="GO" id="GO:0008168">
    <property type="term" value="F:methyltransferase activity"/>
    <property type="evidence" value="ECO:0007669"/>
    <property type="project" value="UniProtKB-UniRule"/>
</dbReference>
<proteinExistence type="inferred from homology"/>
<keyword evidence="4" id="KW-0735">Signal-anchor</keyword>
<keyword evidence="3 4" id="KW-0325">Glycoprotein</keyword>
<keyword evidence="1 4" id="KW-0489">Methyltransferase</keyword>
<dbReference type="EMBL" id="JABEZZ010000011">
    <property type="protein sequence ID" value="MBA0599996.1"/>
    <property type="molecule type" value="Genomic_DNA"/>
</dbReference>
<feature type="non-terminal residue" evidence="6">
    <location>
        <position position="142"/>
    </location>
</feature>
<organism evidence="6 7">
    <name type="scientific">Gossypium raimondii</name>
    <name type="common">Peruvian cotton</name>
    <name type="synonym">Gossypium klotzschianum subsp. raimondii</name>
    <dbReference type="NCBI Taxonomy" id="29730"/>
    <lineage>
        <taxon>Eukaryota</taxon>
        <taxon>Viridiplantae</taxon>
        <taxon>Streptophyta</taxon>
        <taxon>Embryophyta</taxon>
        <taxon>Tracheophyta</taxon>
        <taxon>Spermatophyta</taxon>
        <taxon>Magnoliopsida</taxon>
        <taxon>eudicotyledons</taxon>
        <taxon>Gunneridae</taxon>
        <taxon>Pentapetalae</taxon>
        <taxon>rosids</taxon>
        <taxon>malvids</taxon>
        <taxon>Malvales</taxon>
        <taxon>Malvaceae</taxon>
        <taxon>Malvoideae</taxon>
        <taxon>Gossypium</taxon>
    </lineage>
</organism>
<comment type="similarity">
    <text evidence="4">Belongs to the methyltransferase superfamily.</text>
</comment>
<keyword evidence="4" id="KW-0812">Transmembrane</keyword>
<dbReference type="AlphaFoldDB" id="A0A7J8QFG5"/>
<dbReference type="GO" id="GO:0016020">
    <property type="term" value="C:membrane"/>
    <property type="evidence" value="ECO:0007669"/>
    <property type="project" value="UniProtKB-SubCell"/>
</dbReference>
<feature type="region of interest" description="Disordered" evidence="5">
    <location>
        <begin position="54"/>
        <end position="76"/>
    </location>
</feature>
<dbReference type="GO" id="GO:0005802">
    <property type="term" value="C:trans-Golgi network"/>
    <property type="evidence" value="ECO:0007669"/>
    <property type="project" value="TreeGrafter"/>
</dbReference>
<evidence type="ECO:0000256" key="5">
    <source>
        <dbReference type="SAM" id="MobiDB-lite"/>
    </source>
</evidence>
<evidence type="ECO:0000313" key="6">
    <source>
        <dbReference type="EMBL" id="MBA0599996.1"/>
    </source>
</evidence>
<evidence type="ECO:0000256" key="3">
    <source>
        <dbReference type="ARBA" id="ARBA00023180"/>
    </source>
</evidence>
<evidence type="ECO:0000256" key="1">
    <source>
        <dbReference type="ARBA" id="ARBA00022603"/>
    </source>
</evidence>
<sequence>MRGRSDGGQKKRLIASLCAVVIFLGFLYVYYGSSSRGAADLGYGSKSLRKLGSSYLGGDDDTDGKQYESSTKFRQDEGEDIVPKTFPVCDDRHSELIPCLDRHLIYQMRLKLDLSVMEHYERHCPPPERKYNCLIPPPPGYK</sequence>
<evidence type="ECO:0000256" key="2">
    <source>
        <dbReference type="ARBA" id="ARBA00022679"/>
    </source>
</evidence>
<name>A0A7J8QFG5_GOSRA</name>
<gene>
    <name evidence="6" type="ORF">Gorai_006195</name>
</gene>
<dbReference type="EC" id="2.1.1.-" evidence="4"/>